<evidence type="ECO:0000313" key="4">
    <source>
        <dbReference type="Proteomes" id="UP000296216"/>
    </source>
</evidence>
<evidence type="ECO:0000259" key="1">
    <source>
        <dbReference type="Pfam" id="PF18754"/>
    </source>
</evidence>
<dbReference type="EMBL" id="VRYN01000001">
    <property type="protein sequence ID" value="TYO81938.1"/>
    <property type="molecule type" value="Genomic_DNA"/>
</dbReference>
<reference evidence="2 4" key="1">
    <citation type="journal article" date="2019" name="Microbiol. Resour. Announc.">
        <title>The Genome Sequence of the Halobacterium salinarum Type Strain Is Closely Related to That of Laboratory Strains NRC-1 and R1.</title>
        <authorList>
            <person name="Pfeiffer F."/>
            <person name="Marchfelder A."/>
            <person name="Habermann B."/>
            <person name="Dyall-Smith M.L."/>
        </authorList>
    </citation>
    <scope>NUCLEOTIDE SEQUENCE [LARGE SCALE GENOMIC DNA]</scope>
    <source>
        <strain evidence="2">91-R6</strain>
        <strain evidence="4">ATCC 33171 / DSM 3754 / JCM 8978 / NBRC 102687 / NCIMB 764 / 91-R6</strain>
    </source>
</reference>
<dbReference type="InterPro" id="IPR041135">
    <property type="entry name" value="Nmad3"/>
</dbReference>
<proteinExistence type="predicted"/>
<gene>
    <name evidence="3" type="ORF">APQ99_00451</name>
    <name evidence="2" type="ORF">HBSAL_10175</name>
</gene>
<dbReference type="GeneID" id="68694617"/>
<feature type="domain" description="Nucleotide modification associated" evidence="1">
    <location>
        <begin position="5"/>
        <end position="222"/>
    </location>
</feature>
<organism evidence="2 4">
    <name type="scientific">Halobacterium salinarum (strain ATCC 33171 / DSM 3754 / JCM 8978 / NBRC 102687 / NCIMB 764 / 91-R6)</name>
    <dbReference type="NCBI Taxonomy" id="2597657"/>
    <lineage>
        <taxon>Archaea</taxon>
        <taxon>Methanobacteriati</taxon>
        <taxon>Methanobacteriota</taxon>
        <taxon>Stenosarchaea group</taxon>
        <taxon>Halobacteria</taxon>
        <taxon>Halobacteriales</taxon>
        <taxon>Halobacteriaceae</taxon>
        <taxon>Halobacterium</taxon>
    </lineage>
</organism>
<evidence type="ECO:0000313" key="5">
    <source>
        <dbReference type="Proteomes" id="UP000323075"/>
    </source>
</evidence>
<dbReference type="RefSeq" id="WP_049892529.1">
    <property type="nucleotide sequence ID" value="NZ_VRYN01000001.1"/>
</dbReference>
<evidence type="ECO:0000313" key="3">
    <source>
        <dbReference type="EMBL" id="TYO81938.1"/>
    </source>
</evidence>
<protein>
    <recommendedName>
        <fullName evidence="1">Nucleotide modification associated domain-containing protein</fullName>
    </recommendedName>
</protein>
<sequence>MTTGVAINVAANTNQPGFRGPLRADGSFVYVPIPEPEPTAGSVPTYADLDLPITIPPDLRDTPVHLDPSFAEYPCCERYTYGDPHDLKARPLLELSAGDDVYFYATLDAPDDPAAWMAADWGAYLIGEFALARDPLPGDEYAALSADERAAFAGNAHCHRDPFDAAVLLAGDPDASRLYDTAVPLSGAQGTEANRAVTEWSADSGRGPWWRRPLRYDTAGASRLREWIGRDTYPAVR</sequence>
<accession>A0A4D6GY47</accession>
<dbReference type="Proteomes" id="UP000323075">
    <property type="component" value="Unassembled WGS sequence"/>
</dbReference>
<dbReference type="Proteomes" id="UP000296216">
    <property type="component" value="Chromosome"/>
</dbReference>
<dbReference type="AlphaFoldDB" id="A0A4D6GY47"/>
<name>A0A4D6GY47_HALS9</name>
<dbReference type="EMBL" id="CP038631">
    <property type="protein sequence ID" value="QCC45678.1"/>
    <property type="molecule type" value="Genomic_DNA"/>
</dbReference>
<reference evidence="2" key="3">
    <citation type="journal article" name="MicrobiologyOpen">
        <title>Whole-genome comparison between the type strain of Halobacterium salinarum (DSM 3754(T)) and the laboratory strains R1 and NRC-1.</title>
        <authorList>
            <person name="Pfeiffer F."/>
            <person name="Losensky G."/>
            <person name="Marchfelder A."/>
            <person name="Habermann B."/>
            <person name="Dyall-Smith M."/>
        </authorList>
    </citation>
    <scope>NUCLEOTIDE SEQUENCE</scope>
    <source>
        <strain evidence="2">91-R6</strain>
    </source>
</reference>
<dbReference type="Pfam" id="PF18754">
    <property type="entry name" value="Nmad3"/>
    <property type="match status" value="1"/>
</dbReference>
<evidence type="ECO:0000313" key="2">
    <source>
        <dbReference type="EMBL" id="QCC45678.1"/>
    </source>
</evidence>
<reference evidence="3 5" key="2">
    <citation type="submission" date="2019-07" db="EMBL/GenBank/DDBJ databases">
        <title>Genomic Encyclopedia of Archaeal and Bacterial Type Strains, Phase II (KMG-II): from individual species to whole genera.</title>
        <authorList>
            <person name="Goeker M."/>
        </authorList>
    </citation>
    <scope>NUCLEOTIDE SEQUENCE [LARGE SCALE GENOMIC DNA]</scope>
    <source>
        <strain evidence="3 5">DSM 3754</strain>
    </source>
</reference>